<feature type="active site" description="Acyl-ester intermediate" evidence="3">
    <location>
        <position position="180"/>
    </location>
</feature>
<dbReference type="InterPro" id="IPR002018">
    <property type="entry name" value="CarbesteraseB"/>
</dbReference>
<dbReference type="InterPro" id="IPR050309">
    <property type="entry name" value="Type-B_Carboxylest/Lipase"/>
</dbReference>
<feature type="domain" description="Carboxylesterase type B" evidence="5">
    <location>
        <begin position="3"/>
        <end position="499"/>
    </location>
</feature>
<proteinExistence type="inferred from homology"/>
<evidence type="ECO:0000259" key="5">
    <source>
        <dbReference type="Pfam" id="PF00135"/>
    </source>
</evidence>
<dbReference type="PANTHER" id="PTHR11559">
    <property type="entry name" value="CARBOXYLESTERASE"/>
    <property type="match status" value="1"/>
</dbReference>
<dbReference type="Pfam" id="PF00135">
    <property type="entry name" value="COesterase"/>
    <property type="match status" value="1"/>
</dbReference>
<feature type="active site" description="Charge relay system" evidence="3">
    <location>
        <position position="305"/>
    </location>
</feature>
<protein>
    <recommendedName>
        <fullName evidence="4">Carboxylic ester hydrolase</fullName>
        <ecNumber evidence="4">3.1.1.-</ecNumber>
    </recommendedName>
</protein>
<sequence length="521" mass="57128">MATVRIKQGVVEGSVQDGIYSFLGLPYSKPPTGDRRWRPASSPPAWEGVQDATRFGKAAIQIVDTGAELVAEASEDCLYLNVWSGSLDPSAQQPVMVWIHGGGFLNGSSSMDVYSGQNLARRGVVVVSVNYRLGAFGFLRHPEAGGNFAVSDWVAAFKWVSGNIQMFGGNPQNVTVFGQSAGAVAVRTLLCTPAARGLFHRAIIQSAGFEDYAATPSPNAERVNDTSEKFFNLLGSRDLDVLRGIPAEQIRVTSLTLCGTRPPPGYLHSPANLVWYPVPDDEVVMKDFSGWDEQVPVLFGCTQHEAGAFWRPTGLHTAPGQDPSEIYTVDTLANMSKVLARDGDQEMLDHFSNGKFSPYEALTELCSAAIWMEPAKATYHRFSAMNRKTYFYIFSRISPATRRSGMLAYHGAEIPYIFGNVSRNGVLKPWFGRKALAADIGPCPMDKYFDAVDEQIANDVQNAWVTFAQTGTPQFSDGSPWPQCDTSDMKLTVIGDKMEAKQWDVDRVVSILSSLRDQPRH</sequence>
<keyword evidence="2 4" id="KW-0378">Hydrolase</keyword>
<comment type="caution">
    <text evidence="6">The sequence shown here is derived from an EMBL/GenBank/DDBJ whole genome shotgun (WGS) entry which is preliminary data.</text>
</comment>
<reference evidence="7" key="1">
    <citation type="journal article" date="2015" name="Genome Announc.">
        <title>Draft whole-genome sequence of the biocontrol agent Trichoderma harzianum T6776.</title>
        <authorList>
            <person name="Baroncelli R."/>
            <person name="Piaggeschi G."/>
            <person name="Fiorini L."/>
            <person name="Bertolini E."/>
            <person name="Zapparata A."/>
            <person name="Pe M.E."/>
            <person name="Sarrocco S."/>
            <person name="Vannacci G."/>
        </authorList>
    </citation>
    <scope>NUCLEOTIDE SEQUENCE [LARGE SCALE GENOMIC DNA]</scope>
    <source>
        <strain evidence="7">T6776</strain>
    </source>
</reference>
<gene>
    <name evidence="6" type="ORF">THAR02_07465</name>
</gene>
<dbReference type="GO" id="GO:0004104">
    <property type="term" value="F:cholinesterase activity"/>
    <property type="evidence" value="ECO:0007669"/>
    <property type="project" value="InterPro"/>
</dbReference>
<dbReference type="InterPro" id="IPR029058">
    <property type="entry name" value="AB_hydrolase_fold"/>
</dbReference>
<evidence type="ECO:0000256" key="1">
    <source>
        <dbReference type="ARBA" id="ARBA00005964"/>
    </source>
</evidence>
<evidence type="ECO:0000313" key="6">
    <source>
        <dbReference type="EMBL" id="KKP00435.1"/>
    </source>
</evidence>
<accession>A0A0F9X7A4</accession>
<dbReference type="InterPro" id="IPR000997">
    <property type="entry name" value="Cholinesterase"/>
</dbReference>
<evidence type="ECO:0000256" key="2">
    <source>
        <dbReference type="ARBA" id="ARBA00022801"/>
    </source>
</evidence>
<dbReference type="PROSITE" id="PS00122">
    <property type="entry name" value="CARBOXYLESTERASE_B_1"/>
    <property type="match status" value="1"/>
</dbReference>
<comment type="similarity">
    <text evidence="1 4">Belongs to the type-B carboxylesterase/lipase family.</text>
</comment>
<organism evidence="6 7">
    <name type="scientific">Trichoderma harzianum</name>
    <name type="common">Hypocrea lixii</name>
    <dbReference type="NCBI Taxonomy" id="5544"/>
    <lineage>
        <taxon>Eukaryota</taxon>
        <taxon>Fungi</taxon>
        <taxon>Dikarya</taxon>
        <taxon>Ascomycota</taxon>
        <taxon>Pezizomycotina</taxon>
        <taxon>Sordariomycetes</taxon>
        <taxon>Hypocreomycetidae</taxon>
        <taxon>Hypocreales</taxon>
        <taxon>Hypocreaceae</taxon>
        <taxon>Trichoderma</taxon>
    </lineage>
</organism>
<feature type="active site" description="Charge relay system" evidence="3">
    <location>
        <position position="410"/>
    </location>
</feature>
<dbReference type="AlphaFoldDB" id="A0A0F9X7A4"/>
<dbReference type="SUPFAM" id="SSF53474">
    <property type="entry name" value="alpha/beta-Hydrolases"/>
    <property type="match status" value="1"/>
</dbReference>
<dbReference type="OMA" id="YLHSPAN"/>
<evidence type="ECO:0000256" key="4">
    <source>
        <dbReference type="RuleBase" id="RU361235"/>
    </source>
</evidence>
<dbReference type="Gene3D" id="3.40.50.1820">
    <property type="entry name" value="alpha/beta hydrolase"/>
    <property type="match status" value="1"/>
</dbReference>
<name>A0A0F9X7A4_TRIHA</name>
<dbReference type="PRINTS" id="PR00878">
    <property type="entry name" value="CHOLNESTRASE"/>
</dbReference>
<dbReference type="EMBL" id="JOKZ01000253">
    <property type="protein sequence ID" value="KKP00435.1"/>
    <property type="molecule type" value="Genomic_DNA"/>
</dbReference>
<dbReference type="Proteomes" id="UP000034112">
    <property type="component" value="Unassembled WGS sequence"/>
</dbReference>
<evidence type="ECO:0000313" key="7">
    <source>
        <dbReference type="Proteomes" id="UP000034112"/>
    </source>
</evidence>
<dbReference type="InterPro" id="IPR019826">
    <property type="entry name" value="Carboxylesterase_B_AS"/>
</dbReference>
<dbReference type="OrthoDB" id="408631at2759"/>
<dbReference type="ESTHER" id="triha-a0a0f9x7a4">
    <property type="family name" value="Fungal_carboxylesterase_lipase"/>
</dbReference>
<evidence type="ECO:0000256" key="3">
    <source>
        <dbReference type="PIRSR" id="PIRSR600997-1"/>
    </source>
</evidence>
<dbReference type="EC" id="3.1.1.-" evidence="4"/>